<name>A0A2G8TH23_9BURK</name>
<dbReference type="RefSeq" id="WP_099788146.1">
    <property type="nucleotide sequence ID" value="NZ_JBHLYV010000031.1"/>
</dbReference>
<feature type="domain" description="SnoaL-like" evidence="1">
    <location>
        <begin position="11"/>
        <end position="111"/>
    </location>
</feature>
<organism evidence="2 3">
    <name type="scientific">Massilia eurypsychrophila</name>
    <dbReference type="NCBI Taxonomy" id="1485217"/>
    <lineage>
        <taxon>Bacteria</taxon>
        <taxon>Pseudomonadati</taxon>
        <taxon>Pseudomonadota</taxon>
        <taxon>Betaproteobacteria</taxon>
        <taxon>Burkholderiales</taxon>
        <taxon>Oxalobacteraceae</taxon>
        <taxon>Telluria group</taxon>
        <taxon>Massilia</taxon>
    </lineage>
</organism>
<sequence>MKHQEQLDRLVRFYETLSLESLSQLPAIYAPDAQFKDPFNEVRGIVPITAIFRHMYEQVDEPRFAVGTRVLQGGDAFLAWDFAFRMKRFSRERQCIRGSTHIRFDDAGAVVMHRDYWDAAEELYEKLPLVGALMRWLKRAANK</sequence>
<dbReference type="OrthoDB" id="1115105at2"/>
<evidence type="ECO:0000313" key="2">
    <source>
        <dbReference type="EMBL" id="PIL45351.1"/>
    </source>
</evidence>
<dbReference type="Gene3D" id="3.10.450.50">
    <property type="match status" value="1"/>
</dbReference>
<accession>A0A2G8TH23</accession>
<dbReference type="SUPFAM" id="SSF54427">
    <property type="entry name" value="NTF2-like"/>
    <property type="match status" value="1"/>
</dbReference>
<dbReference type="Proteomes" id="UP000230390">
    <property type="component" value="Unassembled WGS sequence"/>
</dbReference>
<evidence type="ECO:0000259" key="1">
    <source>
        <dbReference type="Pfam" id="PF12680"/>
    </source>
</evidence>
<keyword evidence="3" id="KW-1185">Reference proteome</keyword>
<dbReference type="GO" id="GO:0016853">
    <property type="term" value="F:isomerase activity"/>
    <property type="evidence" value="ECO:0007669"/>
    <property type="project" value="UniProtKB-KW"/>
</dbReference>
<gene>
    <name evidence="2" type="ORF">CR105_09270</name>
</gene>
<dbReference type="InterPro" id="IPR032710">
    <property type="entry name" value="NTF2-like_dom_sf"/>
</dbReference>
<dbReference type="AlphaFoldDB" id="A0A2G8TH23"/>
<proteinExistence type="predicted"/>
<evidence type="ECO:0000313" key="3">
    <source>
        <dbReference type="Proteomes" id="UP000230390"/>
    </source>
</evidence>
<dbReference type="InterPro" id="IPR037401">
    <property type="entry name" value="SnoaL-like"/>
</dbReference>
<dbReference type="EMBL" id="PDOC01000004">
    <property type="protein sequence ID" value="PIL45351.1"/>
    <property type="molecule type" value="Genomic_DNA"/>
</dbReference>
<reference evidence="2 3" key="1">
    <citation type="submission" date="2017-10" db="EMBL/GenBank/DDBJ databases">
        <title>Massilia psychrophilum sp. nov., a novel purple-pigmented bacterium isolated from Tianshan glacier, Xinjiang Municipality, China.</title>
        <authorList>
            <person name="Wang H."/>
        </authorList>
    </citation>
    <scope>NUCLEOTIDE SEQUENCE [LARGE SCALE GENOMIC DNA]</scope>
    <source>
        <strain evidence="2 3">JCM 30074</strain>
    </source>
</reference>
<dbReference type="Pfam" id="PF12680">
    <property type="entry name" value="SnoaL_2"/>
    <property type="match status" value="1"/>
</dbReference>
<keyword evidence="2" id="KW-0413">Isomerase</keyword>
<protein>
    <submittedName>
        <fullName evidence="2">Isomerase</fullName>
    </submittedName>
</protein>
<comment type="caution">
    <text evidence="2">The sequence shown here is derived from an EMBL/GenBank/DDBJ whole genome shotgun (WGS) entry which is preliminary data.</text>
</comment>